<comment type="similarity">
    <text evidence="1">Belongs to the ATP-dependent AMP-binding enzyme family.</text>
</comment>
<accession>A0ABX8B3M7</accession>
<dbReference type="InterPro" id="IPR020845">
    <property type="entry name" value="AMP-binding_CS"/>
</dbReference>
<feature type="domain" description="AMP-dependent synthetase/ligase" evidence="3">
    <location>
        <begin position="32"/>
        <end position="399"/>
    </location>
</feature>
<dbReference type="GO" id="GO:0016874">
    <property type="term" value="F:ligase activity"/>
    <property type="evidence" value="ECO:0007669"/>
    <property type="project" value="UniProtKB-KW"/>
</dbReference>
<gene>
    <name evidence="5" type="ORF">J8C05_01150</name>
</gene>
<dbReference type="EMBL" id="CP072642">
    <property type="protein sequence ID" value="QUV94094.1"/>
    <property type="molecule type" value="Genomic_DNA"/>
</dbReference>
<dbReference type="RefSeq" id="WP_211422409.1">
    <property type="nucleotide sequence ID" value="NZ_CP072642.1"/>
</dbReference>
<proteinExistence type="inferred from homology"/>
<dbReference type="SUPFAM" id="SSF56801">
    <property type="entry name" value="Acetyl-CoA synthetase-like"/>
    <property type="match status" value="1"/>
</dbReference>
<organism evidence="5 6">
    <name type="scientific">Chloracidobacterium sp. N</name>
    <dbReference type="NCBI Taxonomy" id="2821540"/>
    <lineage>
        <taxon>Bacteria</taxon>
        <taxon>Pseudomonadati</taxon>
        <taxon>Acidobacteriota</taxon>
        <taxon>Terriglobia</taxon>
        <taxon>Terriglobales</taxon>
        <taxon>Acidobacteriaceae</taxon>
        <taxon>Chloracidobacterium</taxon>
        <taxon>Chloracidobacterium aggregatum</taxon>
    </lineage>
</organism>
<dbReference type="InterPro" id="IPR045851">
    <property type="entry name" value="AMP-bd_C_sf"/>
</dbReference>
<keyword evidence="6" id="KW-1185">Reference proteome</keyword>
<dbReference type="InterPro" id="IPR042099">
    <property type="entry name" value="ANL_N_sf"/>
</dbReference>
<evidence type="ECO:0000313" key="6">
    <source>
        <dbReference type="Proteomes" id="UP000677668"/>
    </source>
</evidence>
<dbReference type="InterPro" id="IPR025110">
    <property type="entry name" value="AMP-bd_C"/>
</dbReference>
<dbReference type="Proteomes" id="UP000677668">
    <property type="component" value="Chromosome 1"/>
</dbReference>
<reference evidence="5 6" key="1">
    <citation type="submission" date="2021-03" db="EMBL/GenBank/DDBJ databases">
        <title>Genomic and phenotypic characterization of Chloracidobacterium isolates provides evidence for multiple species.</title>
        <authorList>
            <person name="Saini M.K."/>
            <person name="Costas A.M.G."/>
            <person name="Tank M."/>
            <person name="Bryant D.A."/>
        </authorList>
    </citation>
    <scope>NUCLEOTIDE SEQUENCE [LARGE SCALE GENOMIC DNA]</scope>
    <source>
        <strain evidence="5 6">N</strain>
    </source>
</reference>
<dbReference type="InterPro" id="IPR000873">
    <property type="entry name" value="AMP-dep_synth/lig_dom"/>
</dbReference>
<dbReference type="Pfam" id="PF13193">
    <property type="entry name" value="AMP-binding_C"/>
    <property type="match status" value="1"/>
</dbReference>
<dbReference type="PANTHER" id="PTHR43201:SF5">
    <property type="entry name" value="MEDIUM-CHAIN ACYL-COA LIGASE ACSF2, MITOCHONDRIAL"/>
    <property type="match status" value="1"/>
</dbReference>
<dbReference type="Pfam" id="PF00501">
    <property type="entry name" value="AMP-binding"/>
    <property type="match status" value="1"/>
</dbReference>
<evidence type="ECO:0000256" key="1">
    <source>
        <dbReference type="ARBA" id="ARBA00006432"/>
    </source>
</evidence>
<protein>
    <submittedName>
        <fullName evidence="5">Acyl--CoA ligase</fullName>
    </submittedName>
</protein>
<evidence type="ECO:0000259" key="4">
    <source>
        <dbReference type="Pfam" id="PF13193"/>
    </source>
</evidence>
<feature type="domain" description="AMP-binding enzyme C-terminal" evidence="4">
    <location>
        <begin position="453"/>
        <end position="528"/>
    </location>
</feature>
<evidence type="ECO:0000259" key="3">
    <source>
        <dbReference type="Pfam" id="PF00501"/>
    </source>
</evidence>
<evidence type="ECO:0000313" key="5">
    <source>
        <dbReference type="EMBL" id="QUV94094.1"/>
    </source>
</evidence>
<dbReference type="PROSITE" id="PS00455">
    <property type="entry name" value="AMP_BINDING"/>
    <property type="match status" value="1"/>
</dbReference>
<dbReference type="Gene3D" id="3.30.300.30">
    <property type="match status" value="1"/>
</dbReference>
<sequence>MPTGDELRRLAQQLREGTAPVLEAPAIGSWLQSWARQQPTATALVAYDAEGQRTALSYAELWEAVQVGVAALRAHGIAPGDRVATLAHNDGETVVAYLAIWALGACVAPVNMTEDAGRRRFIVEHAEARLLLALDDYLSEAHELARQIPAVRAVLELQGGRWRAGFASAGNVEPDCTPEREALIVYTSGTTGAPKGVVLTQANLLLDAQALRDWNGVTRQDGLMCVLPIHHVNGIVVTLLTPLVAGARAVLNHRFSPATFWPRLVAEQVRIVSVVPTLLAFLLERRQHFLPEARAFLSHVICGAGPLTVELARQFEDTFGIRVLHGYGLSETTCYSTMLPLDLPPDEHRHWMQTLGFPSIGVALPVCNVAIHDATGQPLPPGVRGEIVVCGPTVMVGYFKRPEANADTFAHGWFRTGDEGFYERDAQGRAFFFITGRIKELIIRGGVNLSPFEIDAVLSHIPGVKCGLAVGFENRWYGEEVGAYVVLEEGVQLDAETILRAARERLPFHKSPKVVVFGTDIPVTSTGKYQRNKLKAYFEPWRDAQFTA</sequence>
<dbReference type="PANTHER" id="PTHR43201">
    <property type="entry name" value="ACYL-COA SYNTHETASE"/>
    <property type="match status" value="1"/>
</dbReference>
<evidence type="ECO:0000256" key="2">
    <source>
        <dbReference type="ARBA" id="ARBA00022598"/>
    </source>
</evidence>
<keyword evidence="2 5" id="KW-0436">Ligase</keyword>
<name>A0ABX8B3M7_9BACT</name>
<dbReference type="Gene3D" id="3.40.50.12780">
    <property type="entry name" value="N-terminal domain of ligase-like"/>
    <property type="match status" value="1"/>
</dbReference>